<evidence type="ECO:0000256" key="1">
    <source>
        <dbReference type="SAM" id="MobiDB-lite"/>
    </source>
</evidence>
<keyword evidence="3" id="KW-1185">Reference proteome</keyword>
<sequence length="134" mass="14464">MESVRIAIYSCPKASDIITIRTKLGQLLLLTLAIDGEGDDVRTDVKVKEYALIVGDILLNKLIHVEGKFASTSPTHHPPSTISESKTRRLEPTLGGGEVDDIAVLLEHIHLLDTDDGLNVQLFEGGLKLLVVGG</sequence>
<comment type="caution">
    <text evidence="2">The sequence shown here is derived from an EMBL/GenBank/DDBJ whole genome shotgun (WGS) entry which is preliminary data.</text>
</comment>
<protein>
    <submittedName>
        <fullName evidence="2">Uncharacterized protein</fullName>
    </submittedName>
</protein>
<dbReference type="Proteomes" id="UP000268093">
    <property type="component" value="Unassembled WGS sequence"/>
</dbReference>
<feature type="region of interest" description="Disordered" evidence="1">
    <location>
        <begin position="70"/>
        <end position="90"/>
    </location>
</feature>
<evidence type="ECO:0000313" key="3">
    <source>
        <dbReference type="Proteomes" id="UP000268093"/>
    </source>
</evidence>
<dbReference type="AlphaFoldDB" id="A0A433D9D9"/>
<reference evidence="2 3" key="1">
    <citation type="journal article" date="2018" name="New Phytol.">
        <title>Phylogenomics of Endogonaceae and evolution of mycorrhizas within Mucoromycota.</title>
        <authorList>
            <person name="Chang Y."/>
            <person name="Desiro A."/>
            <person name="Na H."/>
            <person name="Sandor L."/>
            <person name="Lipzen A."/>
            <person name="Clum A."/>
            <person name="Barry K."/>
            <person name="Grigoriev I.V."/>
            <person name="Martin F.M."/>
            <person name="Stajich J.E."/>
            <person name="Smith M.E."/>
            <person name="Bonito G."/>
            <person name="Spatafora J.W."/>
        </authorList>
    </citation>
    <scope>NUCLEOTIDE SEQUENCE [LARGE SCALE GENOMIC DNA]</scope>
    <source>
        <strain evidence="2 3">GMNB39</strain>
    </source>
</reference>
<name>A0A433D9D9_9FUNG</name>
<evidence type="ECO:0000313" key="2">
    <source>
        <dbReference type="EMBL" id="RUP47442.1"/>
    </source>
</evidence>
<proteinExistence type="predicted"/>
<dbReference type="EMBL" id="RBNI01004532">
    <property type="protein sequence ID" value="RUP47442.1"/>
    <property type="molecule type" value="Genomic_DNA"/>
</dbReference>
<gene>
    <name evidence="2" type="ORF">BC936DRAFT_145730</name>
</gene>
<organism evidence="2 3">
    <name type="scientific">Jimgerdemannia flammicorona</name>
    <dbReference type="NCBI Taxonomy" id="994334"/>
    <lineage>
        <taxon>Eukaryota</taxon>
        <taxon>Fungi</taxon>
        <taxon>Fungi incertae sedis</taxon>
        <taxon>Mucoromycota</taxon>
        <taxon>Mucoromycotina</taxon>
        <taxon>Endogonomycetes</taxon>
        <taxon>Endogonales</taxon>
        <taxon>Endogonaceae</taxon>
        <taxon>Jimgerdemannia</taxon>
    </lineage>
</organism>
<accession>A0A433D9D9</accession>
<feature type="compositionally biased region" description="Polar residues" evidence="1">
    <location>
        <begin position="70"/>
        <end position="84"/>
    </location>
</feature>